<sequence length="52" mass="6178">MEIPEKGKAEKHYHEITGAFKNNCMLHYATYRNIFPLRALAEYRKRVPLLTN</sequence>
<proteinExistence type="predicted"/>
<dbReference type="InParanoid" id="A0A068VBL6"/>
<dbReference type="EMBL" id="HG739279">
    <property type="protein sequence ID" value="CDP17992.1"/>
    <property type="molecule type" value="Genomic_DNA"/>
</dbReference>
<reference evidence="2" key="1">
    <citation type="journal article" date="2014" name="Science">
        <title>The coffee genome provides insight into the convergent evolution of caffeine biosynthesis.</title>
        <authorList>
            <person name="Denoeud F."/>
            <person name="Carretero-Paulet L."/>
            <person name="Dereeper A."/>
            <person name="Droc G."/>
            <person name="Guyot R."/>
            <person name="Pietrella M."/>
            <person name="Zheng C."/>
            <person name="Alberti A."/>
            <person name="Anthony F."/>
            <person name="Aprea G."/>
            <person name="Aury J.M."/>
            <person name="Bento P."/>
            <person name="Bernard M."/>
            <person name="Bocs S."/>
            <person name="Campa C."/>
            <person name="Cenci A."/>
            <person name="Combes M.C."/>
            <person name="Crouzillat D."/>
            <person name="Da Silva C."/>
            <person name="Daddiego L."/>
            <person name="De Bellis F."/>
            <person name="Dussert S."/>
            <person name="Garsmeur O."/>
            <person name="Gayraud T."/>
            <person name="Guignon V."/>
            <person name="Jahn K."/>
            <person name="Jamilloux V."/>
            <person name="Joet T."/>
            <person name="Labadie K."/>
            <person name="Lan T."/>
            <person name="Leclercq J."/>
            <person name="Lepelley M."/>
            <person name="Leroy T."/>
            <person name="Li L.T."/>
            <person name="Librado P."/>
            <person name="Lopez L."/>
            <person name="Munoz A."/>
            <person name="Noel B."/>
            <person name="Pallavicini A."/>
            <person name="Perrotta G."/>
            <person name="Poncet V."/>
            <person name="Pot D."/>
            <person name="Priyono X."/>
            <person name="Rigoreau M."/>
            <person name="Rouard M."/>
            <person name="Rozas J."/>
            <person name="Tranchant-Dubreuil C."/>
            <person name="VanBuren R."/>
            <person name="Zhang Q."/>
            <person name="Andrade A.C."/>
            <person name="Argout X."/>
            <person name="Bertrand B."/>
            <person name="de Kochko A."/>
            <person name="Graziosi G."/>
            <person name="Henry R.J."/>
            <person name="Jayarama X."/>
            <person name="Ming R."/>
            <person name="Nagai C."/>
            <person name="Rounsley S."/>
            <person name="Sankoff D."/>
            <person name="Giuliano G."/>
            <person name="Albert V.A."/>
            <person name="Wincker P."/>
            <person name="Lashermes P."/>
        </authorList>
    </citation>
    <scope>NUCLEOTIDE SEQUENCE [LARGE SCALE GENOMIC DNA]</scope>
    <source>
        <strain evidence="2">cv. DH200-94</strain>
    </source>
</reference>
<dbReference type="InterPro" id="IPR008930">
    <property type="entry name" value="Terpenoid_cyclase/PrenylTrfase"/>
</dbReference>
<gene>
    <name evidence="1" type="ORF">GSCOC_T00005221001</name>
</gene>
<dbReference type="PhylomeDB" id="A0A068VBL6"/>
<name>A0A068VBL6_COFCA</name>
<dbReference type="SUPFAM" id="SSF48239">
    <property type="entry name" value="Terpenoid cyclases/Protein prenyltransferases"/>
    <property type="match status" value="1"/>
</dbReference>
<dbReference type="STRING" id="49390.A0A068VBL6"/>
<keyword evidence="2" id="KW-1185">Reference proteome</keyword>
<accession>A0A068VBL6</accession>
<protein>
    <submittedName>
        <fullName evidence="1">DH200=94 genomic scaffold, scaffold_195</fullName>
    </submittedName>
</protein>
<evidence type="ECO:0000313" key="1">
    <source>
        <dbReference type="EMBL" id="CDP17992.1"/>
    </source>
</evidence>
<dbReference type="Gramene" id="CDP17992">
    <property type="protein sequence ID" value="CDP17992"/>
    <property type="gene ID" value="GSCOC_T00005221001"/>
</dbReference>
<evidence type="ECO:0000313" key="2">
    <source>
        <dbReference type="Proteomes" id="UP000295252"/>
    </source>
</evidence>
<dbReference type="AlphaFoldDB" id="A0A068VBL6"/>
<organism evidence="1 2">
    <name type="scientific">Coffea canephora</name>
    <name type="common">Robusta coffee</name>
    <dbReference type="NCBI Taxonomy" id="49390"/>
    <lineage>
        <taxon>Eukaryota</taxon>
        <taxon>Viridiplantae</taxon>
        <taxon>Streptophyta</taxon>
        <taxon>Embryophyta</taxon>
        <taxon>Tracheophyta</taxon>
        <taxon>Spermatophyta</taxon>
        <taxon>Magnoliopsida</taxon>
        <taxon>eudicotyledons</taxon>
        <taxon>Gunneridae</taxon>
        <taxon>Pentapetalae</taxon>
        <taxon>asterids</taxon>
        <taxon>lamiids</taxon>
        <taxon>Gentianales</taxon>
        <taxon>Rubiaceae</taxon>
        <taxon>Ixoroideae</taxon>
        <taxon>Gardenieae complex</taxon>
        <taxon>Bertiereae - Coffeeae clade</taxon>
        <taxon>Coffeeae</taxon>
        <taxon>Coffea</taxon>
    </lineage>
</organism>
<dbReference type="Proteomes" id="UP000295252">
    <property type="component" value="Unassembled WGS sequence"/>
</dbReference>
<dbReference type="Gene3D" id="1.50.10.20">
    <property type="match status" value="1"/>
</dbReference>